<keyword evidence="1" id="KW-0732">Signal</keyword>
<proteinExistence type="predicted"/>
<dbReference type="InterPro" id="IPR018971">
    <property type="entry name" value="DUF1997"/>
</dbReference>
<dbReference type="PANTHER" id="PTHR34131">
    <property type="entry name" value="(RAP ANNOTATION RELEASE2) GALACTOSE-BINDING LIKE DOMAIN CONTAINING PROTEIN"/>
    <property type="match status" value="1"/>
</dbReference>
<name>A0A7S4JWY7_9STRA</name>
<evidence type="ECO:0000313" key="2">
    <source>
        <dbReference type="EMBL" id="CAE2276955.1"/>
    </source>
</evidence>
<dbReference type="PANTHER" id="PTHR34131:SF3">
    <property type="entry name" value="(RAP ANNOTATION RELEASE2) GALACTOSE-BINDING LIKE DOMAIN CONTAINING PROTEIN"/>
    <property type="match status" value="1"/>
</dbReference>
<dbReference type="AlphaFoldDB" id="A0A7S4JWY7"/>
<dbReference type="Pfam" id="PF09366">
    <property type="entry name" value="DUF1997"/>
    <property type="match status" value="1"/>
</dbReference>
<accession>A0A7S4JWY7</accession>
<gene>
    <name evidence="2" type="ORF">OAUR00152_LOCUS35411</name>
</gene>
<evidence type="ECO:0008006" key="3">
    <source>
        <dbReference type="Google" id="ProtNLM"/>
    </source>
</evidence>
<protein>
    <recommendedName>
        <fullName evidence="3">Lipid-binding serum glycoprotein C-terminal domain-containing protein</fullName>
    </recommendedName>
</protein>
<feature type="signal peptide" evidence="1">
    <location>
        <begin position="1"/>
        <end position="22"/>
    </location>
</feature>
<reference evidence="2" key="1">
    <citation type="submission" date="2021-01" db="EMBL/GenBank/DDBJ databases">
        <authorList>
            <person name="Corre E."/>
            <person name="Pelletier E."/>
            <person name="Niang G."/>
            <person name="Scheremetjew M."/>
            <person name="Finn R."/>
            <person name="Kale V."/>
            <person name="Holt S."/>
            <person name="Cochrane G."/>
            <person name="Meng A."/>
            <person name="Brown T."/>
            <person name="Cohen L."/>
        </authorList>
    </citation>
    <scope>NUCLEOTIDE SEQUENCE</scope>
    <source>
        <strain evidence="2">Isolate 1302-5</strain>
    </source>
</reference>
<evidence type="ECO:0000256" key="1">
    <source>
        <dbReference type="SAM" id="SignalP"/>
    </source>
</evidence>
<sequence>MVARTFLVKTVLAGVLAVPCSALVTSKTALIKAAKSSVQTVMQPSGRGSGGAQQYSLNDYMQLPAAQYACVPMPLNSSLTRIRGTADEFKLIVPPMKFKVPGIQGVEVRPIVNARVTVEQDRVVIISDSCVINGSPMIEQIRLNDCFDITVRICLTWSTEAKQSITANSNIDMTLDPPGPFAFVPRQITEAIGNRAISIMLGALQKDFMKNLGRDFERWASDGEYRSNRNKLEIELEQDAASAVDESLLAYLKR</sequence>
<dbReference type="EMBL" id="HBKQ01051335">
    <property type="protein sequence ID" value="CAE2276955.1"/>
    <property type="molecule type" value="Transcribed_RNA"/>
</dbReference>
<organism evidence="2">
    <name type="scientific">Odontella aurita</name>
    <dbReference type="NCBI Taxonomy" id="265563"/>
    <lineage>
        <taxon>Eukaryota</taxon>
        <taxon>Sar</taxon>
        <taxon>Stramenopiles</taxon>
        <taxon>Ochrophyta</taxon>
        <taxon>Bacillariophyta</taxon>
        <taxon>Mediophyceae</taxon>
        <taxon>Biddulphiophycidae</taxon>
        <taxon>Eupodiscales</taxon>
        <taxon>Odontellaceae</taxon>
        <taxon>Odontella</taxon>
    </lineage>
</organism>
<feature type="chain" id="PRO_5031443339" description="Lipid-binding serum glycoprotein C-terminal domain-containing protein" evidence="1">
    <location>
        <begin position="23"/>
        <end position="254"/>
    </location>
</feature>